<dbReference type="Proteomes" id="UP000663865">
    <property type="component" value="Unassembled WGS sequence"/>
</dbReference>
<sequence length="52" mass="5971">IAQFNNNLMLQDEEDDPLMRALGLNAFYNFDLKSTDLDFKSTQVEEDANIVC</sequence>
<gene>
    <name evidence="3" type="ORF">GRG538_LOCUS17106</name>
    <name evidence="1" type="ORF">KIK155_LOCUS12078</name>
    <name evidence="2" type="ORF">TIS948_LOCUS33196</name>
</gene>
<comment type="caution">
    <text evidence="3">The sequence shown here is derived from an EMBL/GenBank/DDBJ whole genome shotgun (WGS) entry which is preliminary data.</text>
</comment>
<dbReference type="EMBL" id="CAJNXB010006167">
    <property type="protein sequence ID" value="CAF3469063.1"/>
    <property type="molecule type" value="Genomic_DNA"/>
</dbReference>
<dbReference type="Proteomes" id="UP000663825">
    <property type="component" value="Unassembled WGS sequence"/>
</dbReference>
<evidence type="ECO:0000313" key="2">
    <source>
        <dbReference type="EMBL" id="CAF3469063.1"/>
    </source>
</evidence>
<name>A0A818GKA3_9BILA</name>
<evidence type="ECO:0000313" key="1">
    <source>
        <dbReference type="EMBL" id="CAF3446774.1"/>
    </source>
</evidence>
<evidence type="ECO:0000313" key="4">
    <source>
        <dbReference type="Proteomes" id="UP000663872"/>
    </source>
</evidence>
<reference evidence="3" key="1">
    <citation type="submission" date="2021-02" db="EMBL/GenBank/DDBJ databases">
        <authorList>
            <person name="Nowell W R."/>
        </authorList>
    </citation>
    <scope>NUCLEOTIDE SEQUENCE</scope>
</reference>
<protein>
    <submittedName>
        <fullName evidence="3">Uncharacterized protein</fullName>
    </submittedName>
</protein>
<organism evidence="3 4">
    <name type="scientific">Rotaria socialis</name>
    <dbReference type="NCBI Taxonomy" id="392032"/>
    <lineage>
        <taxon>Eukaryota</taxon>
        <taxon>Metazoa</taxon>
        <taxon>Spiralia</taxon>
        <taxon>Gnathifera</taxon>
        <taxon>Rotifera</taxon>
        <taxon>Eurotatoria</taxon>
        <taxon>Bdelloidea</taxon>
        <taxon>Philodinida</taxon>
        <taxon>Philodinidae</taxon>
        <taxon>Rotaria</taxon>
    </lineage>
</organism>
<accession>A0A818GKA3</accession>
<feature type="non-terminal residue" evidence="3">
    <location>
        <position position="1"/>
    </location>
</feature>
<dbReference type="AlphaFoldDB" id="A0A818GKA3"/>
<dbReference type="OrthoDB" id="19830at2759"/>
<dbReference type="EMBL" id="CAJNYT010002790">
    <property type="protein sequence ID" value="CAF3492979.1"/>
    <property type="molecule type" value="Genomic_DNA"/>
</dbReference>
<dbReference type="Proteomes" id="UP000663872">
    <property type="component" value="Unassembled WGS sequence"/>
</dbReference>
<dbReference type="EMBL" id="CAJNYV010001945">
    <property type="protein sequence ID" value="CAF3446774.1"/>
    <property type="molecule type" value="Genomic_DNA"/>
</dbReference>
<proteinExistence type="predicted"/>
<evidence type="ECO:0000313" key="3">
    <source>
        <dbReference type="EMBL" id="CAF3492979.1"/>
    </source>
</evidence>